<evidence type="ECO:0000313" key="1">
    <source>
        <dbReference type="EMBL" id="MCO6047398.1"/>
    </source>
</evidence>
<protein>
    <submittedName>
        <fullName evidence="1">Uncharacterized protein</fullName>
    </submittedName>
</protein>
<dbReference type="Proteomes" id="UP001155241">
    <property type="component" value="Unassembled WGS sequence"/>
</dbReference>
<comment type="caution">
    <text evidence="1">The sequence shown here is derived from an EMBL/GenBank/DDBJ whole genome shotgun (WGS) entry which is preliminary data.</text>
</comment>
<dbReference type="AlphaFoldDB" id="A0A9X2JJZ6"/>
<sequence>MASAIPAIYRETVWDLDDDRVDWTFYVLPDKELLNAEPPATSNGVVTAQWFFEMPEGWLIPESFHVFSDFSNPLDSSLIDNPGLDPYTGEMIAGAVGHSNVTGQYESFTDAVFASFSSEPFEDGNPKPAFSFSTHKLSPSTGNGFALWSGGFVGQAGQMWDTGVLVEDYFGGAIPGDFNGNWQVEDGDLTLLLSNWGEQIPPIPAGWVSNLPSAPSVDDSELRALLSNWGQSGGPAVTRSTARQVPEPNSGLIITLLLGMALSAFGQRANHNCRSGSARRQS</sequence>
<name>A0A9X2JJZ6_9BACT</name>
<accession>A0A9X2JJZ6</accession>
<reference evidence="1" key="1">
    <citation type="submission" date="2022-06" db="EMBL/GenBank/DDBJ databases">
        <title>Aeoliella straminimaris, a novel planctomycete from sediments.</title>
        <authorList>
            <person name="Vitorino I.R."/>
            <person name="Lage O.M."/>
        </authorList>
    </citation>
    <scope>NUCLEOTIDE SEQUENCE</scope>
    <source>
        <strain evidence="1">ICT_H6.2</strain>
    </source>
</reference>
<gene>
    <name evidence="1" type="ORF">NG895_26140</name>
</gene>
<keyword evidence="2" id="KW-1185">Reference proteome</keyword>
<evidence type="ECO:0000313" key="2">
    <source>
        <dbReference type="Proteomes" id="UP001155241"/>
    </source>
</evidence>
<dbReference type="EMBL" id="JAMXLR010000092">
    <property type="protein sequence ID" value="MCO6047398.1"/>
    <property type="molecule type" value="Genomic_DNA"/>
</dbReference>
<organism evidence="1 2">
    <name type="scientific">Aeoliella straminimaris</name>
    <dbReference type="NCBI Taxonomy" id="2954799"/>
    <lineage>
        <taxon>Bacteria</taxon>
        <taxon>Pseudomonadati</taxon>
        <taxon>Planctomycetota</taxon>
        <taxon>Planctomycetia</taxon>
        <taxon>Pirellulales</taxon>
        <taxon>Lacipirellulaceae</taxon>
        <taxon>Aeoliella</taxon>
    </lineage>
</organism>
<proteinExistence type="predicted"/>